<accession>A0AAV7NRV3</accession>
<gene>
    <name evidence="1" type="ORF">NDU88_006954</name>
</gene>
<dbReference type="AlphaFoldDB" id="A0AAV7NRV3"/>
<sequence length="123" mass="13520">MIGQVAPRRWNEEGDPVHSLELKQRRKGQSGRLWEQAFWYAKEMDVASSAPVLKISPMSPIGEPRCLLGNGQDLKNIFCYGVIGIAEPVPFGEGICGDPGVIDPPVGGEWFDISLGVREVRTL</sequence>
<proteinExistence type="predicted"/>
<dbReference type="EMBL" id="JANPWB010000012">
    <property type="protein sequence ID" value="KAJ1118767.1"/>
    <property type="molecule type" value="Genomic_DNA"/>
</dbReference>
<keyword evidence="2" id="KW-1185">Reference proteome</keyword>
<protein>
    <submittedName>
        <fullName evidence="1">Uncharacterized protein</fullName>
    </submittedName>
</protein>
<evidence type="ECO:0000313" key="1">
    <source>
        <dbReference type="EMBL" id="KAJ1118767.1"/>
    </source>
</evidence>
<dbReference type="Proteomes" id="UP001066276">
    <property type="component" value="Chromosome 8"/>
</dbReference>
<evidence type="ECO:0000313" key="2">
    <source>
        <dbReference type="Proteomes" id="UP001066276"/>
    </source>
</evidence>
<comment type="caution">
    <text evidence="1">The sequence shown here is derived from an EMBL/GenBank/DDBJ whole genome shotgun (WGS) entry which is preliminary data.</text>
</comment>
<name>A0AAV7NRV3_PLEWA</name>
<reference evidence="1" key="1">
    <citation type="journal article" date="2022" name="bioRxiv">
        <title>Sequencing and chromosome-scale assembly of the giantPleurodeles waltlgenome.</title>
        <authorList>
            <person name="Brown T."/>
            <person name="Elewa A."/>
            <person name="Iarovenko S."/>
            <person name="Subramanian E."/>
            <person name="Araus A.J."/>
            <person name="Petzold A."/>
            <person name="Susuki M."/>
            <person name="Suzuki K.-i.T."/>
            <person name="Hayashi T."/>
            <person name="Toyoda A."/>
            <person name="Oliveira C."/>
            <person name="Osipova E."/>
            <person name="Leigh N.D."/>
            <person name="Simon A."/>
            <person name="Yun M.H."/>
        </authorList>
    </citation>
    <scope>NUCLEOTIDE SEQUENCE</scope>
    <source>
        <strain evidence="1">20211129_DDA</strain>
        <tissue evidence="1">Liver</tissue>
    </source>
</reference>
<organism evidence="1 2">
    <name type="scientific">Pleurodeles waltl</name>
    <name type="common">Iberian ribbed newt</name>
    <dbReference type="NCBI Taxonomy" id="8319"/>
    <lineage>
        <taxon>Eukaryota</taxon>
        <taxon>Metazoa</taxon>
        <taxon>Chordata</taxon>
        <taxon>Craniata</taxon>
        <taxon>Vertebrata</taxon>
        <taxon>Euteleostomi</taxon>
        <taxon>Amphibia</taxon>
        <taxon>Batrachia</taxon>
        <taxon>Caudata</taxon>
        <taxon>Salamandroidea</taxon>
        <taxon>Salamandridae</taxon>
        <taxon>Pleurodelinae</taxon>
        <taxon>Pleurodeles</taxon>
    </lineage>
</organism>